<dbReference type="GO" id="GO:0046872">
    <property type="term" value="F:metal ion binding"/>
    <property type="evidence" value="ECO:0007669"/>
    <property type="project" value="UniProtKB-KW"/>
</dbReference>
<name>N2AQG6_9FIRM</name>
<keyword evidence="1" id="KW-0004">4Fe-4S</keyword>
<dbReference type="GO" id="GO:0016491">
    <property type="term" value="F:oxidoreductase activity"/>
    <property type="evidence" value="ECO:0007669"/>
    <property type="project" value="UniProtKB-KW"/>
</dbReference>
<dbReference type="EMBL" id="RHJS01000002">
    <property type="protein sequence ID" value="RRK30572.1"/>
    <property type="molecule type" value="Genomic_DNA"/>
</dbReference>
<dbReference type="Gene3D" id="3.50.50.60">
    <property type="entry name" value="FAD/NAD(P)-binding domain"/>
    <property type="match status" value="1"/>
</dbReference>
<reference evidence="7" key="1">
    <citation type="submission" date="2018-10" db="EMBL/GenBank/DDBJ databases">
        <title>Schaedlerella arabinophila gen. nov. sp. nov., isolated from the mouse intestinal tract and comparative analysis with the genome of the closely related altered Schaedler flora strain ASF502.</title>
        <authorList>
            <person name="Miyake S."/>
            <person name="Soh M."/>
            <person name="Seedorf H."/>
        </authorList>
    </citation>
    <scope>NUCLEOTIDE SEQUENCE [LARGE SCALE GENOMIC DNA]</scope>
    <source>
        <strain evidence="7">DSM 106076</strain>
    </source>
</reference>
<evidence type="ECO:0000256" key="3">
    <source>
        <dbReference type="ARBA" id="ARBA00023002"/>
    </source>
</evidence>
<dbReference type="STRING" id="2044587.C824_00911"/>
<keyword evidence="5" id="KW-0411">Iron-sulfur</keyword>
<keyword evidence="4" id="KW-0408">Iron</keyword>
<dbReference type="SUPFAM" id="SSF51905">
    <property type="entry name" value="FAD/NAD(P)-binding domain"/>
    <property type="match status" value="1"/>
</dbReference>
<gene>
    <name evidence="7" type="ORF">EBB54_03625</name>
    <name evidence="6" type="ORF">FMM80_04070</name>
</gene>
<accession>N2AQG6</accession>
<sequence length="487" mass="54262">MERKSYDVIVCGGGTSGTAAAVAAARGGAKTLLIERNGALGGQMNVSGPPGFSYANLFNGYDEQVIAGFAEEMHSRLLKEGHAYKHDLNLYRTHSGYTFSYVDPDWWGLEIFEVMTENKVDLLLHTLVVDVQKNGDAVNGVIVENANGRLVIEAKVVIDCTGEGDIAVRAGCDYELLPREECEPQTVCFTMGGVDWDKMIDYIHENPDQILYSGPDEGQCGDYPKRSLEEHYEIMRNITNIMDYGDLRGFYKIMDEALKNGDWHEYSGVGFFLMPREGGEIQAHMQHSSQVPNCWSCDAWDLTRAEVECRHQIIIALKFFRKYMPGFENAYLVRTGVELRLREGRRIMCDYKITGKDVVEGRRFDDCIGKNQFAAGAVHVANNQTIEVRSGEALGKPPKGGTNDIPYRCMVPLKVENMLVAGKHVSTDRAAYMRFLMQTVVTGQAAGVAAGLCVKHGVSPREIEQETYVKEMQEILRQQGAILDGVH</sequence>
<dbReference type="Proteomes" id="UP000474104">
    <property type="component" value="Unassembled WGS sequence"/>
</dbReference>
<keyword evidence="2" id="KW-0479">Metal-binding</keyword>
<evidence type="ECO:0000256" key="1">
    <source>
        <dbReference type="ARBA" id="ARBA00022485"/>
    </source>
</evidence>
<dbReference type="PANTHER" id="PTHR43498">
    <property type="entry name" value="FERREDOXIN:COB-COM HETERODISULFIDE REDUCTASE SUBUNIT A"/>
    <property type="match status" value="1"/>
</dbReference>
<accession>A0A3R8KS27</accession>
<protein>
    <submittedName>
        <fullName evidence="7">FAD-dependent oxidoreductase</fullName>
    </submittedName>
</protein>
<reference evidence="6 9" key="2">
    <citation type="submission" date="2019-07" db="EMBL/GenBank/DDBJ databases">
        <title>Draft genome sequences of 15 bacterial species constituting the stable defined intestinal microbiota of the GM15 gnotobiotic mouse model.</title>
        <authorList>
            <person name="Elie C."/>
            <person name="Mathieu A."/>
            <person name="Saliou A."/>
            <person name="Darnaud M."/>
            <person name="Leulier F."/>
            <person name="Tamellini A."/>
        </authorList>
    </citation>
    <scope>NUCLEOTIDE SEQUENCE [LARGE SCALE GENOMIC DNA]</scope>
    <source>
        <strain evidence="9">ASF 502</strain>
        <strain evidence="6">MD300</strain>
    </source>
</reference>
<dbReference type="eggNOG" id="COG0644">
    <property type="taxonomic scope" value="Bacteria"/>
</dbReference>
<dbReference type="InterPro" id="IPR036188">
    <property type="entry name" value="FAD/NAD-bd_sf"/>
</dbReference>
<comment type="caution">
    <text evidence="7">The sequence shown here is derived from an EMBL/GenBank/DDBJ whole genome shotgun (WGS) entry which is preliminary data.</text>
</comment>
<evidence type="ECO:0000256" key="4">
    <source>
        <dbReference type="ARBA" id="ARBA00023004"/>
    </source>
</evidence>
<dbReference type="HOGENOM" id="CLU_045820_0_0_9"/>
<dbReference type="OrthoDB" id="9759982at2"/>
<dbReference type="Pfam" id="PF12831">
    <property type="entry name" value="FAD_oxidored"/>
    <property type="match status" value="1"/>
</dbReference>
<evidence type="ECO:0000313" key="9">
    <source>
        <dbReference type="Proteomes" id="UP000474104"/>
    </source>
</evidence>
<dbReference type="EMBL" id="VIRB01000030">
    <property type="protein sequence ID" value="NDO67929.1"/>
    <property type="molecule type" value="Genomic_DNA"/>
</dbReference>
<organism evidence="7 8">
    <name type="scientific">Schaedlerella arabinosiphila</name>
    <dbReference type="NCBI Taxonomy" id="2044587"/>
    <lineage>
        <taxon>Bacteria</taxon>
        <taxon>Bacillati</taxon>
        <taxon>Bacillota</taxon>
        <taxon>Clostridia</taxon>
        <taxon>Lachnospirales</taxon>
        <taxon>Lachnospiraceae</taxon>
        <taxon>Schaedlerella</taxon>
    </lineage>
</organism>
<dbReference type="PANTHER" id="PTHR43498:SF1">
    <property type="entry name" value="COB--COM HETERODISULFIDE REDUCTASE IRON-SULFUR SUBUNIT A"/>
    <property type="match status" value="1"/>
</dbReference>
<evidence type="ECO:0000256" key="2">
    <source>
        <dbReference type="ARBA" id="ARBA00022723"/>
    </source>
</evidence>
<evidence type="ECO:0000256" key="5">
    <source>
        <dbReference type="ARBA" id="ARBA00023014"/>
    </source>
</evidence>
<dbReference type="InterPro" id="IPR039650">
    <property type="entry name" value="HdrA-like"/>
</dbReference>
<keyword evidence="3" id="KW-0560">Oxidoreductase</keyword>
<evidence type="ECO:0000313" key="8">
    <source>
        <dbReference type="Proteomes" id="UP000274920"/>
    </source>
</evidence>
<dbReference type="GO" id="GO:0051539">
    <property type="term" value="F:4 iron, 4 sulfur cluster binding"/>
    <property type="evidence" value="ECO:0007669"/>
    <property type="project" value="UniProtKB-KW"/>
</dbReference>
<keyword evidence="8" id="KW-1185">Reference proteome</keyword>
<dbReference type="RefSeq" id="WP_004069878.1">
    <property type="nucleotide sequence ID" value="NZ_RHJS01000002.1"/>
</dbReference>
<dbReference type="AlphaFoldDB" id="N2AQG6"/>
<evidence type="ECO:0000313" key="7">
    <source>
        <dbReference type="EMBL" id="RRK30572.1"/>
    </source>
</evidence>
<evidence type="ECO:0000313" key="6">
    <source>
        <dbReference type="EMBL" id="NDO67929.1"/>
    </source>
</evidence>
<dbReference type="Proteomes" id="UP000274920">
    <property type="component" value="Unassembled WGS sequence"/>
</dbReference>
<proteinExistence type="predicted"/>